<protein>
    <submittedName>
        <fullName evidence="2">Ribosomal protein S12 methylthiotransferase accessory factor</fullName>
    </submittedName>
</protein>
<dbReference type="Gene3D" id="3.30.1330.230">
    <property type="match status" value="1"/>
</dbReference>
<keyword evidence="2" id="KW-0687">Ribonucleoprotein</keyword>
<dbReference type="Proteomes" id="UP000199200">
    <property type="component" value="Unassembled WGS sequence"/>
</dbReference>
<dbReference type="AlphaFoldDB" id="A0A1H6ZG88"/>
<sequence length="571" mass="65315">MVNLLDQWEDAADLKEGDLPVIATHPFIFIGPVRQSGSFCLSCLKSRIEEMELADHYLNGEDAKEPDMIEQRLISSYAWMLQNEKTADGLFAINRNTKEVTMLATYKRGDCPVCSGDVPAAEQHQKPSVMFNPDDPREHRWEDVKARLRRHNKVIRGSRLSIVNRESRSGDSYGLPMVETEVHHNGISLLSYGRTDTYGKSRHTSVLESLERYATAFPYGPADAVLREGEDPRIGLTLTGVMESAEMEMGAYTPEKQIRYREAEELISGEMQLIPEQMIYFDSHHVSGEPRYLFDSSNGSALGSTVNEASLFAMLELFERDAFLSTWYGQIPPVRIRESSIRSKTLKSYLVALQKKGIRAHLFDISMELKIPTIWVLLEKEDAGEEDMAFYTAAASSFDLEDAIEKALIEATTAISVFQNVFRKQEYLERKAMLLDNPEAVSRLEDHLLLYSNREAETYLRFALNTPYQNTMEELEESYTRFSGRYEDVIGRFHEIVKGLSGKAFRAVTKNPNLDRIGFVNVKYIVPEMLTMTFGHQNRRIIRSRVEKAIRLKGRGHLDEEWLKRVPHPFP</sequence>
<dbReference type="PANTHER" id="PTHR37809">
    <property type="entry name" value="RIBOSOMAL PROTEIN S12 METHYLTHIOTRANSFERASE ACCESSORY FACTOR YCAO"/>
    <property type="match status" value="1"/>
</dbReference>
<dbReference type="STRING" id="426757.SAMN04488127_2098"/>
<dbReference type="PROSITE" id="PS51664">
    <property type="entry name" value="YCAO"/>
    <property type="match status" value="1"/>
</dbReference>
<dbReference type="OrthoDB" id="2379922at2"/>
<accession>A0A1H6ZG88</accession>
<keyword evidence="2" id="KW-0808">Transferase</keyword>
<keyword evidence="2" id="KW-0689">Ribosomal protein</keyword>
<organism evidence="2 3">
    <name type="scientific">Bhargavaea ginsengi</name>
    <dbReference type="NCBI Taxonomy" id="426757"/>
    <lineage>
        <taxon>Bacteria</taxon>
        <taxon>Bacillati</taxon>
        <taxon>Bacillota</taxon>
        <taxon>Bacilli</taxon>
        <taxon>Bacillales</taxon>
        <taxon>Caryophanaceae</taxon>
        <taxon>Bhargavaea</taxon>
    </lineage>
</organism>
<dbReference type="GO" id="GO:0005840">
    <property type="term" value="C:ribosome"/>
    <property type="evidence" value="ECO:0007669"/>
    <property type="project" value="UniProtKB-KW"/>
</dbReference>
<proteinExistence type="predicted"/>
<dbReference type="RefSeq" id="WP_092053464.1">
    <property type="nucleotide sequence ID" value="NZ_FNZF01000003.1"/>
</dbReference>
<evidence type="ECO:0000259" key="1">
    <source>
        <dbReference type="PROSITE" id="PS51664"/>
    </source>
</evidence>
<name>A0A1H6ZG88_9BACL</name>
<feature type="domain" description="YcaO" evidence="1">
    <location>
        <begin position="193"/>
        <end position="571"/>
    </location>
</feature>
<gene>
    <name evidence="2" type="ORF">SAMN04488127_2098</name>
</gene>
<keyword evidence="3" id="KW-1185">Reference proteome</keyword>
<evidence type="ECO:0000313" key="2">
    <source>
        <dbReference type="EMBL" id="SEJ52583.1"/>
    </source>
</evidence>
<dbReference type="InterPro" id="IPR003776">
    <property type="entry name" value="YcaO-like_dom"/>
</dbReference>
<dbReference type="Pfam" id="PF02624">
    <property type="entry name" value="YcaO"/>
    <property type="match status" value="1"/>
</dbReference>
<dbReference type="PANTHER" id="PTHR37809:SF1">
    <property type="entry name" value="RIBOSOMAL PROTEIN S12 METHYLTHIOTRANSFERASE ACCESSORY FACTOR YCAO"/>
    <property type="match status" value="1"/>
</dbReference>
<reference evidence="3" key="1">
    <citation type="submission" date="2016-10" db="EMBL/GenBank/DDBJ databases">
        <authorList>
            <person name="Varghese N."/>
            <person name="Submissions S."/>
        </authorList>
    </citation>
    <scope>NUCLEOTIDE SEQUENCE [LARGE SCALE GENOMIC DNA]</scope>
    <source>
        <strain evidence="3">CGMCC 1.6763</strain>
    </source>
</reference>
<dbReference type="GO" id="GO:0016740">
    <property type="term" value="F:transferase activity"/>
    <property type="evidence" value="ECO:0007669"/>
    <property type="project" value="UniProtKB-KW"/>
</dbReference>
<dbReference type="EMBL" id="FNZF01000003">
    <property type="protein sequence ID" value="SEJ52583.1"/>
    <property type="molecule type" value="Genomic_DNA"/>
</dbReference>
<evidence type="ECO:0000313" key="3">
    <source>
        <dbReference type="Proteomes" id="UP000199200"/>
    </source>
</evidence>